<evidence type="ECO:0000313" key="3">
    <source>
        <dbReference type="Proteomes" id="UP001596383"/>
    </source>
</evidence>
<dbReference type="Pfam" id="PF20587">
    <property type="entry name" value="DUF6789"/>
    <property type="match status" value="1"/>
</dbReference>
<dbReference type="AlphaFoldDB" id="A0ABD5T1F1"/>
<feature type="transmembrane region" description="Helical" evidence="1">
    <location>
        <begin position="115"/>
        <end position="135"/>
    </location>
</feature>
<dbReference type="EMBL" id="JBHSWV010000808">
    <property type="protein sequence ID" value="MFC6769737.1"/>
    <property type="molecule type" value="Genomic_DNA"/>
</dbReference>
<evidence type="ECO:0000313" key="2">
    <source>
        <dbReference type="EMBL" id="MFC6769737.1"/>
    </source>
</evidence>
<accession>A0ABD5T1F1</accession>
<evidence type="ECO:0000256" key="1">
    <source>
        <dbReference type="SAM" id="Phobius"/>
    </source>
</evidence>
<proteinExistence type="predicted"/>
<feature type="transmembrane region" description="Helical" evidence="1">
    <location>
        <begin position="32"/>
        <end position="54"/>
    </location>
</feature>
<organism evidence="2 3">
    <name type="scientific">Natrinema soli</name>
    <dbReference type="NCBI Taxonomy" id="1930624"/>
    <lineage>
        <taxon>Archaea</taxon>
        <taxon>Methanobacteriati</taxon>
        <taxon>Methanobacteriota</taxon>
        <taxon>Stenosarchaea group</taxon>
        <taxon>Halobacteria</taxon>
        <taxon>Halobacteriales</taxon>
        <taxon>Natrialbaceae</taxon>
        <taxon>Natrinema</taxon>
    </lineage>
</organism>
<reference evidence="2 3" key="1">
    <citation type="journal article" date="2019" name="Int. J. Syst. Evol. Microbiol.">
        <title>The Global Catalogue of Microorganisms (GCM) 10K type strain sequencing project: providing services to taxonomists for standard genome sequencing and annotation.</title>
        <authorList>
            <consortium name="The Broad Institute Genomics Platform"/>
            <consortium name="The Broad Institute Genome Sequencing Center for Infectious Disease"/>
            <person name="Wu L."/>
            <person name="Ma J."/>
        </authorList>
    </citation>
    <scope>NUCLEOTIDE SEQUENCE [LARGE SCALE GENOMIC DNA]</scope>
    <source>
        <strain evidence="2 3">LMG 29247</strain>
    </source>
</reference>
<comment type="caution">
    <text evidence="2">The sequence shown here is derived from an EMBL/GenBank/DDBJ whole genome shotgun (WGS) entry which is preliminary data.</text>
</comment>
<feature type="transmembrane region" description="Helical" evidence="1">
    <location>
        <begin position="82"/>
        <end position="103"/>
    </location>
</feature>
<dbReference type="Proteomes" id="UP001596383">
    <property type="component" value="Unassembled WGS sequence"/>
</dbReference>
<keyword evidence="1" id="KW-0472">Membrane</keyword>
<gene>
    <name evidence="2" type="ORF">ACFQE6_33255</name>
</gene>
<protein>
    <submittedName>
        <fullName evidence="2">DUF6789 family protein</fullName>
    </submittedName>
</protein>
<sequence>MSVSDLLRPIIDTEGDTEATDEHSRLEHATGAAVRGIQAGFVATLIMTAFRLPILRSLPPSANFWSQYVAGGDPDDHPVAGLALHLLYGVSSGVVFGALFSLYDAGRSIEPEQRGLVWGSIYGMVLSAFGAQVMLKELLDIRLEADELALFHAGHLVYGLSLGAWVGSRTEGVEDPEREYEYDSGN</sequence>
<keyword evidence="1" id="KW-0812">Transmembrane</keyword>
<keyword evidence="3" id="KW-1185">Reference proteome</keyword>
<keyword evidence="1" id="KW-1133">Transmembrane helix</keyword>
<dbReference type="InterPro" id="IPR046739">
    <property type="entry name" value="DUF6789"/>
</dbReference>
<name>A0ABD5T1F1_9EURY</name>
<dbReference type="RefSeq" id="WP_273742349.1">
    <property type="nucleotide sequence ID" value="NZ_JAQIVI010000808.1"/>
</dbReference>